<dbReference type="STRING" id="1499966.U14_03648"/>
<dbReference type="AlphaFoldDB" id="A0A081BPT1"/>
<protein>
    <recommendedName>
        <fullName evidence="3">GYD domain-containing protein</fullName>
    </recommendedName>
</protein>
<sequence length="95" mass="10252">MATFVTMLRYGEEGIKGVGANRTVAVKEAIKRVGGTFVSGYELLGSYDAMIIVEYPNEQAALKANVELNRLIGVSSNTMIAIPISDSDQDFACFL</sequence>
<keyword evidence="2" id="KW-1185">Reference proteome</keyword>
<accession>A0A081BPT1</accession>
<evidence type="ECO:0000313" key="2">
    <source>
        <dbReference type="Proteomes" id="UP000030700"/>
    </source>
</evidence>
<dbReference type="InterPro" id="IPR014845">
    <property type="entry name" value="GYD/TTHA1554"/>
</dbReference>
<dbReference type="HOGENOM" id="CLU_2367104_0_0_0"/>
<gene>
    <name evidence="1" type="ORF">U14_03648</name>
</gene>
<name>A0A081BPT1_9BACT</name>
<organism evidence="1 2">
    <name type="scientific">Candidatus Moduliflexus flocculans</name>
    <dbReference type="NCBI Taxonomy" id="1499966"/>
    <lineage>
        <taxon>Bacteria</taxon>
        <taxon>Candidatus Moduliflexota</taxon>
        <taxon>Candidatus Moduliflexia</taxon>
        <taxon>Candidatus Moduliflexales</taxon>
        <taxon>Candidatus Moduliflexaceae</taxon>
    </lineage>
</organism>
<reference evidence="1 2" key="1">
    <citation type="journal article" date="2015" name="PeerJ">
        <title>First genomic representation of candidate bacterial phylum KSB3 points to enhanced environmental sensing as a trigger of wastewater bulking.</title>
        <authorList>
            <person name="Sekiguchi Y."/>
            <person name="Ohashi A."/>
            <person name="Parks D.H."/>
            <person name="Yamauchi T."/>
            <person name="Tyson G.W."/>
            <person name="Hugenholtz P."/>
        </authorList>
    </citation>
    <scope>NUCLEOTIDE SEQUENCE [LARGE SCALE GENOMIC DNA]</scope>
</reference>
<dbReference type="Pfam" id="PF08734">
    <property type="entry name" value="GYD"/>
    <property type="match status" value="1"/>
</dbReference>
<dbReference type="Proteomes" id="UP000030700">
    <property type="component" value="Unassembled WGS sequence"/>
</dbReference>
<dbReference type="EMBL" id="DF820458">
    <property type="protein sequence ID" value="GAK52397.1"/>
    <property type="molecule type" value="Genomic_DNA"/>
</dbReference>
<evidence type="ECO:0008006" key="3">
    <source>
        <dbReference type="Google" id="ProtNLM"/>
    </source>
</evidence>
<evidence type="ECO:0000313" key="1">
    <source>
        <dbReference type="EMBL" id="GAK52397.1"/>
    </source>
</evidence>
<proteinExistence type="predicted"/>